<keyword evidence="3" id="KW-1185">Reference proteome</keyword>
<gene>
    <name evidence="2" type="ORF">OIE64_16750</name>
</gene>
<organism evidence="2 3">
    <name type="scientific">Streptomyces brevispora</name>
    <dbReference type="NCBI Taxonomy" id="887462"/>
    <lineage>
        <taxon>Bacteria</taxon>
        <taxon>Bacillati</taxon>
        <taxon>Actinomycetota</taxon>
        <taxon>Actinomycetes</taxon>
        <taxon>Kitasatosporales</taxon>
        <taxon>Streptomycetaceae</taxon>
        <taxon>Streptomyces</taxon>
    </lineage>
</organism>
<dbReference type="Proteomes" id="UP001330827">
    <property type="component" value="Chromosome"/>
</dbReference>
<protein>
    <submittedName>
        <fullName evidence="2">Helix-turn-helix domain-containing protein</fullName>
    </submittedName>
</protein>
<accession>A0ABZ1G4S9</accession>
<sequence>MSAKTTAALTEAEVLALPAMTTAEQAFAALGIGRDLGYKLIRQQEFPLTVVPLGRALRIRRVELLAFLGLETSDAARGPALAASSERNNETAAKQIGSAR</sequence>
<evidence type="ECO:0000313" key="2">
    <source>
        <dbReference type="EMBL" id="WSC14326.1"/>
    </source>
</evidence>
<evidence type="ECO:0000256" key="1">
    <source>
        <dbReference type="SAM" id="MobiDB-lite"/>
    </source>
</evidence>
<proteinExistence type="predicted"/>
<dbReference type="RefSeq" id="WP_326592781.1">
    <property type="nucleotide sequence ID" value="NZ_CP109114.1"/>
</dbReference>
<feature type="region of interest" description="Disordered" evidence="1">
    <location>
        <begin position="78"/>
        <end position="100"/>
    </location>
</feature>
<dbReference type="EMBL" id="CP109114">
    <property type="protein sequence ID" value="WSC14326.1"/>
    <property type="molecule type" value="Genomic_DNA"/>
</dbReference>
<name>A0ABZ1G4S9_9ACTN</name>
<reference evidence="2 3" key="1">
    <citation type="submission" date="2022-10" db="EMBL/GenBank/DDBJ databases">
        <title>The complete genomes of actinobacterial strains from the NBC collection.</title>
        <authorList>
            <person name="Joergensen T.S."/>
            <person name="Alvarez Arevalo M."/>
            <person name="Sterndorff E.B."/>
            <person name="Faurdal D."/>
            <person name="Vuksanovic O."/>
            <person name="Mourched A.-S."/>
            <person name="Charusanti P."/>
            <person name="Shaw S."/>
            <person name="Blin K."/>
            <person name="Weber T."/>
        </authorList>
    </citation>
    <scope>NUCLEOTIDE SEQUENCE [LARGE SCALE GENOMIC DNA]</scope>
    <source>
        <strain evidence="2 3">NBC 01769</strain>
    </source>
</reference>
<evidence type="ECO:0000313" key="3">
    <source>
        <dbReference type="Proteomes" id="UP001330827"/>
    </source>
</evidence>